<gene>
    <name evidence="2" type="ORF">SAVMC3_51330</name>
</gene>
<dbReference type="AlphaFoldDB" id="A0A499VDV6"/>
<sequence length="129" mass="12725">MLYGIIAATSALLLASALAAVLRVPALRLGLVERRRGRTVSRLGGAAVVVGTVVVAGVGDWSGVARLGTGVGELLVVGAGVGALGLVADLRPVPGSCGWPGRPPPPRPSSRTTNSAPARGCSRPPGSSS</sequence>
<evidence type="ECO:0000256" key="1">
    <source>
        <dbReference type="SAM" id="MobiDB-lite"/>
    </source>
</evidence>
<name>A0A499VDV6_STRAX</name>
<organism evidence="2">
    <name type="scientific">Streptomyces avermitilis</name>
    <dbReference type="NCBI Taxonomy" id="33903"/>
    <lineage>
        <taxon>Bacteria</taxon>
        <taxon>Bacillati</taxon>
        <taxon>Actinomycetota</taxon>
        <taxon>Actinomycetes</taxon>
        <taxon>Kitasatosporales</taxon>
        <taxon>Streptomycetaceae</taxon>
        <taxon>Streptomyces</taxon>
    </lineage>
</organism>
<feature type="region of interest" description="Disordered" evidence="1">
    <location>
        <begin position="95"/>
        <end position="129"/>
    </location>
</feature>
<reference evidence="2" key="1">
    <citation type="submission" date="2019-04" db="EMBL/GenBank/DDBJ databases">
        <title>Draft genome sequences of Streptomyces avermitilis MC3.</title>
        <authorList>
            <person name="Komaki H."/>
            <person name="Tamura T."/>
            <person name="Hosoyama A."/>
        </authorList>
    </citation>
    <scope>NUCLEOTIDE SEQUENCE</scope>
    <source>
        <strain evidence="2">MC3</strain>
    </source>
</reference>
<dbReference type="EMBL" id="AP019621">
    <property type="protein sequence ID" value="BBJ52504.1"/>
    <property type="molecule type" value="Genomic_DNA"/>
</dbReference>
<proteinExistence type="predicted"/>
<evidence type="ECO:0000313" key="2">
    <source>
        <dbReference type="EMBL" id="BBJ52504.1"/>
    </source>
</evidence>
<accession>A0A499VDV6</accession>
<protein>
    <submittedName>
        <fullName evidence="2">Uncharacterized protein</fullName>
    </submittedName>
</protein>